<evidence type="ECO:0000313" key="3">
    <source>
        <dbReference type="Proteomes" id="UP001055712"/>
    </source>
</evidence>
<protein>
    <submittedName>
        <fullName evidence="2">Uncharacterized protein</fullName>
    </submittedName>
</protein>
<feature type="compositionally biased region" description="Basic residues" evidence="1">
    <location>
        <begin position="358"/>
        <end position="373"/>
    </location>
</feature>
<keyword evidence="3" id="KW-1185">Reference proteome</keyword>
<organism evidence="2 3">
    <name type="scientific">Chlorella vulgaris</name>
    <name type="common">Green alga</name>
    <dbReference type="NCBI Taxonomy" id="3077"/>
    <lineage>
        <taxon>Eukaryota</taxon>
        <taxon>Viridiplantae</taxon>
        <taxon>Chlorophyta</taxon>
        <taxon>core chlorophytes</taxon>
        <taxon>Trebouxiophyceae</taxon>
        <taxon>Chlorellales</taxon>
        <taxon>Chlorellaceae</taxon>
        <taxon>Chlorella clade</taxon>
        <taxon>Chlorella</taxon>
    </lineage>
</organism>
<comment type="caution">
    <text evidence="2">The sequence shown here is derived from an EMBL/GenBank/DDBJ whole genome shotgun (WGS) entry which is preliminary data.</text>
</comment>
<dbReference type="Proteomes" id="UP001055712">
    <property type="component" value="Unassembled WGS sequence"/>
</dbReference>
<evidence type="ECO:0000256" key="1">
    <source>
        <dbReference type="SAM" id="MobiDB-lite"/>
    </source>
</evidence>
<dbReference type="OrthoDB" id="10514972at2759"/>
<dbReference type="EMBL" id="SIDB01000007">
    <property type="protein sequence ID" value="KAI3430601.1"/>
    <property type="molecule type" value="Genomic_DNA"/>
</dbReference>
<reference evidence="2" key="2">
    <citation type="submission" date="2020-11" db="EMBL/GenBank/DDBJ databases">
        <authorList>
            <person name="Cecchin M."/>
            <person name="Marcolungo L."/>
            <person name="Rossato M."/>
            <person name="Girolomoni L."/>
            <person name="Cosentino E."/>
            <person name="Cuine S."/>
            <person name="Li-Beisson Y."/>
            <person name="Delledonne M."/>
            <person name="Ballottari M."/>
        </authorList>
    </citation>
    <scope>NUCLEOTIDE SEQUENCE</scope>
    <source>
        <strain evidence="2">211/11P</strain>
        <tissue evidence="2">Whole cell</tissue>
    </source>
</reference>
<accession>A0A9D4YWN6</accession>
<proteinExistence type="predicted"/>
<evidence type="ECO:0000313" key="2">
    <source>
        <dbReference type="EMBL" id="KAI3430601.1"/>
    </source>
</evidence>
<name>A0A9D4YWN6_CHLVU</name>
<feature type="region of interest" description="Disordered" evidence="1">
    <location>
        <begin position="217"/>
        <end position="283"/>
    </location>
</feature>
<feature type="region of interest" description="Disordered" evidence="1">
    <location>
        <begin position="298"/>
        <end position="380"/>
    </location>
</feature>
<sequence length="380" mass="40997">MPSFLEAIKGVYNGSVDILFLNEVLREYREVRKIYFYEYEADDKAALQACGLDLRPVTYAVLPALTVFWGSGKLVPKPKRLFGAARGGLLLLRAMAGLETLRLGYLVGTYKQGIDCTQRLVSLQTPLGGEIVAIMRQRDPNHPLLRWERPPAELNEDGSRPRIASEANRLARIAQLRGELAQAKQGQAVDRANEQADERLFQLMRHQQEVVGEIQGEGGPTAAANAGSLGGMQPQQAPSHRDELQAAAGPGSGSLDGGEPSPADKLDSPPLPPLYGKQAVGSNGMHRRVVHTYLDATKQAEPSSTSGGERPQAGGAAGSNSEDPLAMLLGGGSDAWHGEEGGAGRGGAQSADSEAARQQRRRERRSRWWRSHGGRREEDG</sequence>
<dbReference type="AlphaFoldDB" id="A0A9D4YWN6"/>
<reference evidence="2" key="1">
    <citation type="journal article" date="2019" name="Plant J.">
        <title>Chlorella vulgaris genome assembly and annotation reveals the molecular basis for metabolic acclimation to high light conditions.</title>
        <authorList>
            <person name="Cecchin M."/>
            <person name="Marcolungo L."/>
            <person name="Rossato M."/>
            <person name="Girolomoni L."/>
            <person name="Cosentino E."/>
            <person name="Cuine S."/>
            <person name="Li-Beisson Y."/>
            <person name="Delledonne M."/>
            <person name="Ballottari M."/>
        </authorList>
    </citation>
    <scope>NUCLEOTIDE SEQUENCE</scope>
    <source>
        <strain evidence="2">211/11P</strain>
    </source>
</reference>
<gene>
    <name evidence="2" type="ORF">D9Q98_005194</name>
</gene>